<keyword evidence="1" id="KW-0812">Transmembrane</keyword>
<evidence type="ECO:0000256" key="1">
    <source>
        <dbReference type="SAM" id="Phobius"/>
    </source>
</evidence>
<sequence>MMLRVYALHLKNRRVAAFLAVVFFSKVALECVMIPRTVFHVPYDPICDTAKIHPDVIYFSISIWFIHISLSILTVAKWNLVKMGVPVVKLIARDGALTTLSICCTLKAML</sequence>
<dbReference type="Proteomes" id="UP000053424">
    <property type="component" value="Unassembled WGS sequence"/>
</dbReference>
<organism evidence="2 3">
    <name type="scientific">Hebeloma cylindrosporum</name>
    <dbReference type="NCBI Taxonomy" id="76867"/>
    <lineage>
        <taxon>Eukaryota</taxon>
        <taxon>Fungi</taxon>
        <taxon>Dikarya</taxon>
        <taxon>Basidiomycota</taxon>
        <taxon>Agaricomycotina</taxon>
        <taxon>Agaricomycetes</taxon>
        <taxon>Agaricomycetidae</taxon>
        <taxon>Agaricales</taxon>
        <taxon>Agaricineae</taxon>
        <taxon>Hymenogastraceae</taxon>
        <taxon>Hebeloma</taxon>
    </lineage>
</organism>
<reference evidence="3" key="2">
    <citation type="submission" date="2015-01" db="EMBL/GenBank/DDBJ databases">
        <title>Evolutionary Origins and Diversification of the Mycorrhizal Mutualists.</title>
        <authorList>
            <consortium name="DOE Joint Genome Institute"/>
            <consortium name="Mycorrhizal Genomics Consortium"/>
            <person name="Kohler A."/>
            <person name="Kuo A."/>
            <person name="Nagy L.G."/>
            <person name="Floudas D."/>
            <person name="Copeland A."/>
            <person name="Barry K.W."/>
            <person name="Cichocki N."/>
            <person name="Veneault-Fourrey C."/>
            <person name="LaButti K."/>
            <person name="Lindquist E.A."/>
            <person name="Lipzen A."/>
            <person name="Lundell T."/>
            <person name="Morin E."/>
            <person name="Murat C."/>
            <person name="Riley R."/>
            <person name="Ohm R."/>
            <person name="Sun H."/>
            <person name="Tunlid A."/>
            <person name="Henrissat B."/>
            <person name="Grigoriev I.V."/>
            <person name="Hibbett D.S."/>
            <person name="Martin F."/>
        </authorList>
    </citation>
    <scope>NUCLEOTIDE SEQUENCE [LARGE SCALE GENOMIC DNA]</scope>
    <source>
        <strain evidence="3">h7</strain>
    </source>
</reference>
<name>A0A0C2Y4F3_HEBCY</name>
<proteinExistence type="predicted"/>
<dbReference type="EMBL" id="KN831811">
    <property type="protein sequence ID" value="KIM35947.1"/>
    <property type="molecule type" value="Genomic_DNA"/>
</dbReference>
<evidence type="ECO:0000313" key="3">
    <source>
        <dbReference type="Proteomes" id="UP000053424"/>
    </source>
</evidence>
<dbReference type="OrthoDB" id="3206101at2759"/>
<protein>
    <submittedName>
        <fullName evidence="2">Uncharacterized protein</fullName>
    </submittedName>
</protein>
<keyword evidence="3" id="KW-1185">Reference proteome</keyword>
<keyword evidence="1" id="KW-1133">Transmembrane helix</keyword>
<keyword evidence="1" id="KW-0472">Membrane</keyword>
<dbReference type="HOGENOM" id="CLU_2171390_0_0_1"/>
<gene>
    <name evidence="2" type="ORF">M413DRAFT_323768</name>
</gene>
<evidence type="ECO:0000313" key="2">
    <source>
        <dbReference type="EMBL" id="KIM35947.1"/>
    </source>
</evidence>
<feature type="transmembrane region" description="Helical" evidence="1">
    <location>
        <begin position="56"/>
        <end position="76"/>
    </location>
</feature>
<reference evidence="2 3" key="1">
    <citation type="submission" date="2014-04" db="EMBL/GenBank/DDBJ databases">
        <authorList>
            <consortium name="DOE Joint Genome Institute"/>
            <person name="Kuo A."/>
            <person name="Gay G."/>
            <person name="Dore J."/>
            <person name="Kohler A."/>
            <person name="Nagy L.G."/>
            <person name="Floudas D."/>
            <person name="Copeland A."/>
            <person name="Barry K.W."/>
            <person name="Cichocki N."/>
            <person name="Veneault-Fourrey C."/>
            <person name="LaButti K."/>
            <person name="Lindquist E.A."/>
            <person name="Lipzen A."/>
            <person name="Lundell T."/>
            <person name="Morin E."/>
            <person name="Murat C."/>
            <person name="Sun H."/>
            <person name="Tunlid A."/>
            <person name="Henrissat B."/>
            <person name="Grigoriev I.V."/>
            <person name="Hibbett D.S."/>
            <person name="Martin F."/>
            <person name="Nordberg H.P."/>
            <person name="Cantor M.N."/>
            <person name="Hua S.X."/>
        </authorList>
    </citation>
    <scope>NUCLEOTIDE SEQUENCE [LARGE SCALE GENOMIC DNA]</scope>
    <source>
        <strain evidence="3">h7</strain>
    </source>
</reference>
<dbReference type="AlphaFoldDB" id="A0A0C2Y4F3"/>
<accession>A0A0C2Y4F3</accession>